<proteinExistence type="predicted"/>
<gene>
    <name evidence="2" type="ORF">LAESUDRAFT_718499</name>
</gene>
<feature type="region of interest" description="Disordered" evidence="1">
    <location>
        <begin position="293"/>
        <end position="355"/>
    </location>
</feature>
<feature type="compositionally biased region" description="Low complexity" evidence="1">
    <location>
        <begin position="388"/>
        <end position="397"/>
    </location>
</feature>
<accession>A0A165AWY4</accession>
<evidence type="ECO:0000313" key="2">
    <source>
        <dbReference type="EMBL" id="KZS99811.1"/>
    </source>
</evidence>
<evidence type="ECO:0000313" key="3">
    <source>
        <dbReference type="Proteomes" id="UP000076871"/>
    </source>
</evidence>
<dbReference type="InParanoid" id="A0A165AWY4"/>
<feature type="region of interest" description="Disordered" evidence="1">
    <location>
        <begin position="373"/>
        <end position="472"/>
    </location>
</feature>
<organism evidence="2 3">
    <name type="scientific">Laetiporus sulphureus 93-53</name>
    <dbReference type="NCBI Taxonomy" id="1314785"/>
    <lineage>
        <taxon>Eukaryota</taxon>
        <taxon>Fungi</taxon>
        <taxon>Dikarya</taxon>
        <taxon>Basidiomycota</taxon>
        <taxon>Agaricomycotina</taxon>
        <taxon>Agaricomycetes</taxon>
        <taxon>Polyporales</taxon>
        <taxon>Laetiporus</taxon>
    </lineage>
</organism>
<dbReference type="EMBL" id="KV427714">
    <property type="protein sequence ID" value="KZS99811.1"/>
    <property type="molecule type" value="Genomic_DNA"/>
</dbReference>
<dbReference type="STRING" id="1314785.A0A165AWY4"/>
<dbReference type="OrthoDB" id="3265918at2759"/>
<feature type="compositionally biased region" description="Polar residues" evidence="1">
    <location>
        <begin position="373"/>
        <end position="383"/>
    </location>
</feature>
<dbReference type="GeneID" id="63824470"/>
<feature type="compositionally biased region" description="Low complexity" evidence="1">
    <location>
        <begin position="441"/>
        <end position="454"/>
    </location>
</feature>
<evidence type="ECO:0000256" key="1">
    <source>
        <dbReference type="SAM" id="MobiDB-lite"/>
    </source>
</evidence>
<sequence length="493" mass="54810">MAMALVTLPARAASKLGGRGRRRDGRVVEAEPRMAVVRLCERDGEGRTLLGWSSDSRGRGWLNDASANDRVHFRRFMSSSRHSHRLHSCTNVANLVDFQAQFRRTTPGTYKPLLYCNLTGPVDPTHPAAKTPQKLLYHLFPTAKAKGFALRAVPKALLWKVTIPWPDPPYSPAPARGPGSPRLNVSFMRLMSKSLAKSSVVRSKVGLKMKTAISLIVTRGADVETDEKGRKKIVFKEEDTGDKWILSEWTYIHSPTLEVYRMPYFDLIPALRKTLKAVKLQAEILERTVWAGRKKKPRREARPSPTFVSQGRKPDLPGLSEFLPPKAAATRKRRNDKSNNQRLPSPTSVSQGRKSNLFGLSESVLSNATAITKRGNGQSNSQRPPSPMISGSESSPSVRKHESAMPRIFFPSQFNYGPEAPNPLARSASRSEEQSRDRETTSSLSYPSLPSTSTEPAEGENREYSLASTRAKLFSKKPVIAPAVRPIKRVPKK</sequence>
<dbReference type="RefSeq" id="XP_040757552.1">
    <property type="nucleotide sequence ID" value="XM_040907441.1"/>
</dbReference>
<reference evidence="2 3" key="1">
    <citation type="journal article" date="2016" name="Mol. Biol. Evol.">
        <title>Comparative Genomics of Early-Diverging Mushroom-Forming Fungi Provides Insights into the Origins of Lignocellulose Decay Capabilities.</title>
        <authorList>
            <person name="Nagy L.G."/>
            <person name="Riley R."/>
            <person name="Tritt A."/>
            <person name="Adam C."/>
            <person name="Daum C."/>
            <person name="Floudas D."/>
            <person name="Sun H."/>
            <person name="Yadav J.S."/>
            <person name="Pangilinan J."/>
            <person name="Larsson K.H."/>
            <person name="Matsuura K."/>
            <person name="Barry K."/>
            <person name="Labutti K."/>
            <person name="Kuo R."/>
            <person name="Ohm R.A."/>
            <person name="Bhattacharya S.S."/>
            <person name="Shirouzu T."/>
            <person name="Yoshinaga Y."/>
            <person name="Martin F.M."/>
            <person name="Grigoriev I.V."/>
            <person name="Hibbett D.S."/>
        </authorList>
    </citation>
    <scope>NUCLEOTIDE SEQUENCE [LARGE SCALE GENOMIC DNA]</scope>
    <source>
        <strain evidence="2 3">93-53</strain>
    </source>
</reference>
<protein>
    <submittedName>
        <fullName evidence="2">Uncharacterized protein</fullName>
    </submittedName>
</protein>
<name>A0A165AWY4_9APHY</name>
<dbReference type="Proteomes" id="UP000076871">
    <property type="component" value="Unassembled WGS sequence"/>
</dbReference>
<keyword evidence="3" id="KW-1185">Reference proteome</keyword>
<dbReference type="AlphaFoldDB" id="A0A165AWY4"/>
<feature type="compositionally biased region" description="Basic and acidic residues" evidence="1">
    <location>
        <begin position="429"/>
        <end position="440"/>
    </location>
</feature>
<feature type="compositionally biased region" description="Polar residues" evidence="1">
    <location>
        <begin position="338"/>
        <end position="354"/>
    </location>
</feature>